<dbReference type="SUPFAM" id="SSF53633">
    <property type="entry name" value="Carbamate kinase-like"/>
    <property type="match status" value="1"/>
</dbReference>
<comment type="similarity">
    <text evidence="5 15">Belongs to the aspartokinase family.</text>
</comment>
<dbReference type="NCBIfam" id="TIGR00657">
    <property type="entry name" value="asp_kinases"/>
    <property type="match status" value="1"/>
</dbReference>
<feature type="binding site" evidence="14">
    <location>
        <position position="79"/>
    </location>
    <ligand>
        <name>substrate</name>
    </ligand>
</feature>
<accession>A0A1D7XJC2</accession>
<dbReference type="GO" id="GO:0005829">
    <property type="term" value="C:cytosol"/>
    <property type="evidence" value="ECO:0007669"/>
    <property type="project" value="TreeGrafter"/>
</dbReference>
<dbReference type="InterPro" id="IPR005260">
    <property type="entry name" value="Asp_kin_monofn"/>
</dbReference>
<evidence type="ECO:0000256" key="2">
    <source>
        <dbReference type="ARBA" id="ARBA00004766"/>
    </source>
</evidence>
<evidence type="ECO:0000256" key="7">
    <source>
        <dbReference type="ARBA" id="ARBA00022679"/>
    </source>
</evidence>
<evidence type="ECO:0000256" key="4">
    <source>
        <dbReference type="ARBA" id="ARBA00005139"/>
    </source>
</evidence>
<name>A0A1D7XJC2_9CLOT</name>
<evidence type="ECO:0000256" key="10">
    <source>
        <dbReference type="ARBA" id="ARBA00022840"/>
    </source>
</evidence>
<keyword evidence="10 14" id="KW-0067">ATP-binding</keyword>
<comment type="pathway">
    <text evidence="4 16">Amino-acid biosynthesis; L-threonine biosynthesis; L-threonine from L-aspartate: step 1/5.</text>
</comment>
<evidence type="ECO:0000256" key="5">
    <source>
        <dbReference type="ARBA" id="ARBA00010122"/>
    </source>
</evidence>
<dbReference type="GO" id="GO:0009090">
    <property type="term" value="P:homoserine biosynthetic process"/>
    <property type="evidence" value="ECO:0007669"/>
    <property type="project" value="TreeGrafter"/>
</dbReference>
<dbReference type="PIRSF" id="PIRSF000726">
    <property type="entry name" value="Asp_kin"/>
    <property type="match status" value="1"/>
</dbReference>
<dbReference type="KEGG" id="ctae:BGI42_05890"/>
<dbReference type="Gene3D" id="3.40.1160.10">
    <property type="entry name" value="Acetylglutamate kinase-like"/>
    <property type="match status" value="1"/>
</dbReference>
<feature type="binding site" evidence="14">
    <location>
        <begin position="7"/>
        <end position="10"/>
    </location>
    <ligand>
        <name>ATP</name>
        <dbReference type="ChEBI" id="CHEBI:30616"/>
    </ligand>
</feature>
<dbReference type="EC" id="2.7.2.4" evidence="15"/>
<evidence type="ECO:0000256" key="16">
    <source>
        <dbReference type="RuleBase" id="RU004249"/>
    </source>
</evidence>
<organism evidence="19 20">
    <name type="scientific">Clostridium taeniosporum</name>
    <dbReference type="NCBI Taxonomy" id="394958"/>
    <lineage>
        <taxon>Bacteria</taxon>
        <taxon>Bacillati</taxon>
        <taxon>Bacillota</taxon>
        <taxon>Clostridia</taxon>
        <taxon>Eubacteriales</taxon>
        <taxon>Clostridiaceae</taxon>
        <taxon>Clostridium</taxon>
    </lineage>
</organism>
<evidence type="ECO:0000313" key="20">
    <source>
        <dbReference type="Proteomes" id="UP000094652"/>
    </source>
</evidence>
<evidence type="ECO:0000259" key="18">
    <source>
        <dbReference type="Pfam" id="PF13840"/>
    </source>
</evidence>
<evidence type="ECO:0000256" key="9">
    <source>
        <dbReference type="ARBA" id="ARBA00022777"/>
    </source>
</evidence>
<dbReference type="Gene3D" id="3.30.2130.10">
    <property type="entry name" value="VC0802-like"/>
    <property type="match status" value="1"/>
</dbReference>
<dbReference type="PANTHER" id="PTHR21499:SF3">
    <property type="entry name" value="ASPARTOKINASE"/>
    <property type="match status" value="1"/>
</dbReference>
<reference evidence="20" key="1">
    <citation type="submission" date="2016-09" db="EMBL/GenBank/DDBJ databases">
        <title>Genomics of Clostridium taeniosporum, an organism which forms endospores with ribbon-like appendages.</title>
        <authorList>
            <person name="Walker J.R."/>
        </authorList>
    </citation>
    <scope>NUCLEOTIDE SEQUENCE [LARGE SCALE GENOMIC DNA]</scope>
    <source>
        <strain evidence="20">1/k</strain>
    </source>
</reference>
<dbReference type="UniPathway" id="UPA00050">
    <property type="reaction ID" value="UER00461"/>
</dbReference>
<dbReference type="GO" id="GO:0009088">
    <property type="term" value="P:threonine biosynthetic process"/>
    <property type="evidence" value="ECO:0007669"/>
    <property type="project" value="UniProtKB-UniPathway"/>
</dbReference>
<evidence type="ECO:0000256" key="11">
    <source>
        <dbReference type="ARBA" id="ARBA00022915"/>
    </source>
</evidence>
<dbReference type="InterPro" id="IPR001341">
    <property type="entry name" value="Asp_kinase"/>
</dbReference>
<dbReference type="Pfam" id="PF13840">
    <property type="entry name" value="ACT_7"/>
    <property type="match status" value="1"/>
</dbReference>
<evidence type="ECO:0000256" key="6">
    <source>
        <dbReference type="ARBA" id="ARBA00022605"/>
    </source>
</evidence>
<evidence type="ECO:0000256" key="14">
    <source>
        <dbReference type="PIRSR" id="PIRSR000726-1"/>
    </source>
</evidence>
<dbReference type="InterPro" id="IPR018042">
    <property type="entry name" value="Aspartate_kinase_CS"/>
</dbReference>
<dbReference type="GO" id="GO:0009089">
    <property type="term" value="P:lysine biosynthetic process via diaminopimelate"/>
    <property type="evidence" value="ECO:0007669"/>
    <property type="project" value="UniProtKB-UniPathway"/>
</dbReference>
<keyword evidence="7 15" id="KW-0808">Transferase</keyword>
<dbReference type="GO" id="GO:0005524">
    <property type="term" value="F:ATP binding"/>
    <property type="evidence" value="ECO:0007669"/>
    <property type="project" value="UniProtKB-KW"/>
</dbReference>
<feature type="domain" description="CASTOR ACT" evidence="18">
    <location>
        <begin position="332"/>
        <end position="394"/>
    </location>
</feature>
<keyword evidence="12" id="KW-0457">Lysine biosynthesis</keyword>
<dbReference type="EMBL" id="CP017253">
    <property type="protein sequence ID" value="AOR23290.1"/>
    <property type="molecule type" value="Genomic_DNA"/>
</dbReference>
<evidence type="ECO:0000256" key="1">
    <source>
        <dbReference type="ARBA" id="ARBA00003121"/>
    </source>
</evidence>
<comment type="pathway">
    <text evidence="2 16">Amino-acid biosynthesis; L-lysine biosynthesis via DAP pathway; (S)-tetrahydrodipicolinate from L-aspartate: step 1/4.</text>
</comment>
<keyword evidence="8 14" id="KW-0547">Nucleotide-binding</keyword>
<evidence type="ECO:0000256" key="15">
    <source>
        <dbReference type="RuleBase" id="RU003448"/>
    </source>
</evidence>
<proteinExistence type="inferred from homology"/>
<comment type="function">
    <text evidence="1">Catalyzes the phosphorylation of the beta-carboxyl group of aspartic acid with ATP to yield 4-phospho-L-aspartate, which is involved in the branched biosynthetic pathway leading to the biosynthesis of amino acids threonine, isoleucine and methionine.</text>
</comment>
<evidence type="ECO:0000256" key="12">
    <source>
        <dbReference type="ARBA" id="ARBA00023154"/>
    </source>
</evidence>
<feature type="binding site" evidence="14">
    <location>
        <position position="189"/>
    </location>
    <ligand>
        <name>ATP</name>
        <dbReference type="ChEBI" id="CHEBI:30616"/>
    </ligand>
</feature>
<evidence type="ECO:0000313" key="19">
    <source>
        <dbReference type="EMBL" id="AOR23290.1"/>
    </source>
</evidence>
<dbReference type="PANTHER" id="PTHR21499">
    <property type="entry name" value="ASPARTATE KINASE"/>
    <property type="match status" value="1"/>
</dbReference>
<dbReference type="RefSeq" id="WP_069679442.1">
    <property type="nucleotide sequence ID" value="NZ_CP017253.2"/>
</dbReference>
<protein>
    <recommendedName>
        <fullName evidence="15">Aspartokinase</fullName>
        <ecNumber evidence="15">2.7.2.4</ecNumber>
    </recommendedName>
</protein>
<comment type="pathway">
    <text evidence="3 16">Amino-acid biosynthesis; L-methionine biosynthesis via de novo pathway; L-homoserine from L-aspartate: step 1/3.</text>
</comment>
<dbReference type="GO" id="GO:0019877">
    <property type="term" value="P:diaminopimelate biosynthetic process"/>
    <property type="evidence" value="ECO:0007669"/>
    <property type="project" value="UniProtKB-KW"/>
</dbReference>
<keyword evidence="6 16" id="KW-0028">Amino-acid biosynthesis</keyword>
<sequence>MKIVVQKFGGTSVSTSEKRQKVIEKIKQAKQEGYNPVVVVSAMGRKGDPYATDTLLSLVDEDFKISNKLAQDLLMCCGEFISSVVMSNDLYTAGIDAVPLTGGQAGVITNNNFTDAKCINTNPKKILSLISQGRVPVVTGFQGISEEGYFTTLGRGGSDTTASILGVALQAECIEIYTDVDGIMTADPRLVEDASLIDIISYNEVFQLADQGASVIHPRAVEVAMQANIPLVIKNTMSSCKGTLINNLGDKGNERIITGITHQKDRIQVLIKLAENKDNEKYQDVLDLLAANKISLDLINIFPDRQVFTISIKDKEIVENILNNFNLKYHLVEDCSTIAVIGSRMNGRPGVMAKIIKSLVMANIEVLQTADSNMTIWCLIHSKNTKEAINILHKTFNLS</sequence>
<dbReference type="NCBIfam" id="NF006068">
    <property type="entry name" value="PRK08210.1"/>
    <property type="match status" value="1"/>
</dbReference>
<evidence type="ECO:0000256" key="8">
    <source>
        <dbReference type="ARBA" id="ARBA00022741"/>
    </source>
</evidence>
<feature type="binding site" evidence="14">
    <location>
        <position position="52"/>
    </location>
    <ligand>
        <name>substrate</name>
    </ligand>
</feature>
<dbReference type="GO" id="GO:0004072">
    <property type="term" value="F:aspartate kinase activity"/>
    <property type="evidence" value="ECO:0007669"/>
    <property type="project" value="UniProtKB-EC"/>
</dbReference>
<dbReference type="InterPro" id="IPR036393">
    <property type="entry name" value="AceGlu_kinase-like_sf"/>
</dbReference>
<dbReference type="AlphaFoldDB" id="A0A1D7XJC2"/>
<dbReference type="SUPFAM" id="SSF55021">
    <property type="entry name" value="ACT-like"/>
    <property type="match status" value="1"/>
</dbReference>
<dbReference type="STRING" id="394958.BGI42_05890"/>
<gene>
    <name evidence="19" type="ORF">BGI42_05890</name>
</gene>
<dbReference type="UniPathway" id="UPA00051">
    <property type="reaction ID" value="UER00462"/>
</dbReference>
<dbReference type="InterPro" id="IPR001048">
    <property type="entry name" value="Asp/Glu/Uridylate_kinase"/>
</dbReference>
<dbReference type="InterPro" id="IPR027795">
    <property type="entry name" value="CASTOR_ACT_dom"/>
</dbReference>
<evidence type="ECO:0000256" key="13">
    <source>
        <dbReference type="ARBA" id="ARBA00047872"/>
    </source>
</evidence>
<dbReference type="InterPro" id="IPR045865">
    <property type="entry name" value="ACT-like_dom_sf"/>
</dbReference>
<comment type="catalytic activity">
    <reaction evidence="13 15">
        <text>L-aspartate + ATP = 4-phospho-L-aspartate + ADP</text>
        <dbReference type="Rhea" id="RHEA:23776"/>
        <dbReference type="ChEBI" id="CHEBI:29991"/>
        <dbReference type="ChEBI" id="CHEBI:30616"/>
        <dbReference type="ChEBI" id="CHEBI:57535"/>
        <dbReference type="ChEBI" id="CHEBI:456216"/>
        <dbReference type="EC" id="2.7.2.4"/>
    </reaction>
</comment>
<feature type="domain" description="Aspartate/glutamate/uridylate kinase" evidence="17">
    <location>
        <begin position="2"/>
        <end position="235"/>
    </location>
</feature>
<keyword evidence="20" id="KW-1185">Reference proteome</keyword>
<dbReference type="PROSITE" id="PS00324">
    <property type="entry name" value="ASPARTOKINASE"/>
    <property type="match status" value="1"/>
</dbReference>
<evidence type="ECO:0000259" key="17">
    <source>
        <dbReference type="Pfam" id="PF00696"/>
    </source>
</evidence>
<dbReference type="Proteomes" id="UP000094652">
    <property type="component" value="Chromosome"/>
</dbReference>
<keyword evidence="9 15" id="KW-0418">Kinase</keyword>
<dbReference type="Pfam" id="PF00696">
    <property type="entry name" value="AA_kinase"/>
    <property type="match status" value="1"/>
</dbReference>
<feature type="binding site" evidence="14">
    <location>
        <begin position="178"/>
        <end position="179"/>
    </location>
    <ligand>
        <name>ATP</name>
        <dbReference type="ChEBI" id="CHEBI:30616"/>
    </ligand>
</feature>
<dbReference type="OrthoDB" id="9799110at2"/>
<evidence type="ECO:0000256" key="3">
    <source>
        <dbReference type="ARBA" id="ARBA00004986"/>
    </source>
</evidence>
<dbReference type="UniPathway" id="UPA00034">
    <property type="reaction ID" value="UER00015"/>
</dbReference>
<keyword evidence="11" id="KW-0220">Diaminopimelate biosynthesis</keyword>